<dbReference type="STRING" id="883113.HMPREF9708_00451"/>
<dbReference type="InterPro" id="IPR010330">
    <property type="entry name" value="CoiA_nuc"/>
</dbReference>
<reference evidence="2 3" key="1">
    <citation type="submission" date="2012-01" db="EMBL/GenBank/DDBJ databases">
        <title>The Genome Sequence of Facklamia languida CCUG 37842.</title>
        <authorList>
            <consortium name="The Broad Institute Genome Sequencing Platform"/>
            <person name="Earl A."/>
            <person name="Ward D."/>
            <person name="Feldgarden M."/>
            <person name="Gevers D."/>
            <person name="Huys G."/>
            <person name="Young S.K."/>
            <person name="Zeng Q."/>
            <person name="Gargeya S."/>
            <person name="Fitzgerald M."/>
            <person name="Haas B."/>
            <person name="Abouelleil A."/>
            <person name="Alvarado L."/>
            <person name="Arachchi H.M."/>
            <person name="Berlin A."/>
            <person name="Chapman S.B."/>
            <person name="Gearin G."/>
            <person name="Goldberg J."/>
            <person name="Griggs A."/>
            <person name="Gujja S."/>
            <person name="Hansen M."/>
            <person name="Heiman D."/>
            <person name="Howarth C."/>
            <person name="Larimer J."/>
            <person name="Lui A."/>
            <person name="MacDonald P.J.P."/>
            <person name="McCowen C."/>
            <person name="Montmayeur A."/>
            <person name="Murphy C."/>
            <person name="Neiman D."/>
            <person name="Pearson M."/>
            <person name="Priest M."/>
            <person name="Roberts A."/>
            <person name="Saif S."/>
            <person name="Shea T."/>
            <person name="Sisk P."/>
            <person name="Stolte C."/>
            <person name="Sykes S."/>
            <person name="Wortman J."/>
            <person name="Nusbaum C."/>
            <person name="Birren B."/>
        </authorList>
    </citation>
    <scope>NUCLEOTIDE SEQUENCE [LARGE SCALE GENOMIC DNA]</scope>
    <source>
        <strain evidence="2 3">CCUG 37842</strain>
    </source>
</reference>
<accession>H3NI23</accession>
<evidence type="ECO:0000313" key="2">
    <source>
        <dbReference type="EMBL" id="EHR37822.1"/>
    </source>
</evidence>
<dbReference type="eggNOG" id="COG4469">
    <property type="taxonomic scope" value="Bacteria"/>
</dbReference>
<organism evidence="2 3">
    <name type="scientific">Facklamia languida CCUG 37842</name>
    <dbReference type="NCBI Taxonomy" id="883113"/>
    <lineage>
        <taxon>Bacteria</taxon>
        <taxon>Bacillati</taxon>
        <taxon>Bacillota</taxon>
        <taxon>Bacilli</taxon>
        <taxon>Lactobacillales</taxon>
        <taxon>Aerococcaceae</taxon>
        <taxon>Facklamia</taxon>
    </lineage>
</organism>
<proteinExistence type="predicted"/>
<evidence type="ECO:0000259" key="1">
    <source>
        <dbReference type="Pfam" id="PF06054"/>
    </source>
</evidence>
<dbReference type="Proteomes" id="UP000006190">
    <property type="component" value="Unassembled WGS sequence"/>
</dbReference>
<dbReference type="AlphaFoldDB" id="H3NI23"/>
<gene>
    <name evidence="2" type="ORF">HMPREF9708_00451</name>
</gene>
<protein>
    <recommendedName>
        <fullName evidence="1">Competence protein CoiA nuclease-like domain-containing protein</fullName>
    </recommendedName>
</protein>
<keyword evidence="3" id="KW-1185">Reference proteome</keyword>
<dbReference type="OrthoDB" id="3784230at2"/>
<dbReference type="EMBL" id="AGEG01000003">
    <property type="protein sequence ID" value="EHR37822.1"/>
    <property type="molecule type" value="Genomic_DNA"/>
</dbReference>
<comment type="caution">
    <text evidence="2">The sequence shown here is derived from an EMBL/GenBank/DDBJ whole genome shotgun (WGS) entry which is preliminary data.</text>
</comment>
<dbReference type="Pfam" id="PF06054">
    <property type="entry name" value="CoiA_nuc"/>
    <property type="match status" value="1"/>
</dbReference>
<dbReference type="RefSeq" id="WP_006308425.1">
    <property type="nucleotide sequence ID" value="NZ_JH601133.1"/>
</dbReference>
<sequence length="336" mass="40070">MYAALNEDRDLVYAREALDNHHYFCPKCGQKLELRRSIRHNKFFRHQSACGNRSQVSRQESQIHQTGKRLILENARSHGYVAKLEYKIRALDQIVDVIIMNQEILSIWEFQKSKISHEVLESRHNQYLKISPEVYWIIADQELARPYSSWFKSNVHYCSEWGHYLITLNTQANCLKIYHHLPTIVSKDTYHLNFYQLDHGEDWQDFLRQKKSSANLTRSYQRRPYDRIHSILKNPSYAFHLKRIYQEGLTLGQFPPWIFQRAWEVLYFKEAGWIVLTWAYLAMRKKIDEEALTVHLTRGLAEGVLHLQENVFIRGSIIDQASHMIYNLFKRLDQSL</sequence>
<evidence type="ECO:0000313" key="3">
    <source>
        <dbReference type="Proteomes" id="UP000006190"/>
    </source>
</evidence>
<dbReference type="HOGENOM" id="CLU_825734_0_0_9"/>
<dbReference type="PATRIC" id="fig|883113.3.peg.454"/>
<name>H3NI23_9LACT</name>
<feature type="domain" description="Competence protein CoiA nuclease-like" evidence="1">
    <location>
        <begin position="60"/>
        <end position="209"/>
    </location>
</feature>